<keyword evidence="3" id="KW-0285">Flavoprotein</keyword>
<evidence type="ECO:0000256" key="6">
    <source>
        <dbReference type="ARBA" id="ARBA00023002"/>
    </source>
</evidence>
<comment type="cofactor">
    <cofactor evidence="1">
        <name>FAD</name>
        <dbReference type="ChEBI" id="CHEBI:57692"/>
    </cofactor>
</comment>
<dbReference type="Proteomes" id="UP001271007">
    <property type="component" value="Unassembled WGS sequence"/>
</dbReference>
<keyword evidence="7" id="KW-0503">Monooxygenase</keyword>
<keyword evidence="4" id="KW-0274">FAD</keyword>
<keyword evidence="5" id="KW-0521">NADP</keyword>
<evidence type="ECO:0000313" key="8">
    <source>
        <dbReference type="EMBL" id="KAK3047698.1"/>
    </source>
</evidence>
<dbReference type="InterPro" id="IPR036188">
    <property type="entry name" value="FAD/NAD-bd_sf"/>
</dbReference>
<dbReference type="GO" id="GO:0004497">
    <property type="term" value="F:monooxygenase activity"/>
    <property type="evidence" value="ECO:0007669"/>
    <property type="project" value="UniProtKB-KW"/>
</dbReference>
<organism evidence="8 9">
    <name type="scientific">Extremus antarcticus</name>
    <dbReference type="NCBI Taxonomy" id="702011"/>
    <lineage>
        <taxon>Eukaryota</taxon>
        <taxon>Fungi</taxon>
        <taxon>Dikarya</taxon>
        <taxon>Ascomycota</taxon>
        <taxon>Pezizomycotina</taxon>
        <taxon>Dothideomycetes</taxon>
        <taxon>Dothideomycetidae</taxon>
        <taxon>Mycosphaerellales</taxon>
        <taxon>Extremaceae</taxon>
        <taxon>Extremus</taxon>
    </lineage>
</organism>
<protein>
    <submittedName>
        <fullName evidence="8">Uncharacterized protein</fullName>
    </submittedName>
</protein>
<evidence type="ECO:0000313" key="9">
    <source>
        <dbReference type="Proteomes" id="UP001271007"/>
    </source>
</evidence>
<keyword evidence="6" id="KW-0560">Oxidoreductase</keyword>
<dbReference type="PANTHER" id="PTHR43098">
    <property type="entry name" value="L-ORNITHINE N(5)-MONOOXYGENASE-RELATED"/>
    <property type="match status" value="1"/>
</dbReference>
<dbReference type="AlphaFoldDB" id="A0AAJ0GAT4"/>
<comment type="caution">
    <text evidence="8">The sequence shown here is derived from an EMBL/GenBank/DDBJ whole genome shotgun (WGS) entry which is preliminary data.</text>
</comment>
<reference evidence="8" key="1">
    <citation type="submission" date="2023-04" db="EMBL/GenBank/DDBJ databases">
        <title>Black Yeasts Isolated from many extreme environments.</title>
        <authorList>
            <person name="Coleine C."/>
            <person name="Stajich J.E."/>
            <person name="Selbmann L."/>
        </authorList>
    </citation>
    <scope>NUCLEOTIDE SEQUENCE</scope>
    <source>
        <strain evidence="8">CCFEE 5312</strain>
    </source>
</reference>
<dbReference type="PANTHER" id="PTHR43098:SF3">
    <property type="entry name" value="L-ORNITHINE N(5)-MONOOXYGENASE-RELATED"/>
    <property type="match status" value="1"/>
</dbReference>
<gene>
    <name evidence="8" type="ORF">LTR09_010956</name>
</gene>
<evidence type="ECO:0000256" key="1">
    <source>
        <dbReference type="ARBA" id="ARBA00001974"/>
    </source>
</evidence>
<keyword evidence="9" id="KW-1185">Reference proteome</keyword>
<evidence type="ECO:0000256" key="2">
    <source>
        <dbReference type="ARBA" id="ARBA00010139"/>
    </source>
</evidence>
<dbReference type="EMBL" id="JAWDJX010000058">
    <property type="protein sequence ID" value="KAK3047698.1"/>
    <property type="molecule type" value="Genomic_DNA"/>
</dbReference>
<evidence type="ECO:0000256" key="3">
    <source>
        <dbReference type="ARBA" id="ARBA00022630"/>
    </source>
</evidence>
<evidence type="ECO:0000256" key="5">
    <source>
        <dbReference type="ARBA" id="ARBA00022857"/>
    </source>
</evidence>
<comment type="similarity">
    <text evidence="2">Belongs to the FAD-binding monooxygenase family.</text>
</comment>
<accession>A0AAJ0GAT4</accession>
<dbReference type="Gene3D" id="3.50.50.60">
    <property type="entry name" value="FAD/NAD(P)-binding domain"/>
    <property type="match status" value="1"/>
</dbReference>
<dbReference type="InterPro" id="IPR050775">
    <property type="entry name" value="FAD-binding_Monooxygenases"/>
</dbReference>
<name>A0AAJ0GAT4_9PEZI</name>
<proteinExistence type="inferred from homology"/>
<sequence>MREKGLSKIQPTEEAEEEWRAHVEEVGKMGLFAETESWYFGDNIPGKPKEALNYMGGMQAYKQRLRESEENDYKGFEYQ</sequence>
<evidence type="ECO:0000256" key="7">
    <source>
        <dbReference type="ARBA" id="ARBA00023033"/>
    </source>
</evidence>
<evidence type="ECO:0000256" key="4">
    <source>
        <dbReference type="ARBA" id="ARBA00022827"/>
    </source>
</evidence>